<gene>
    <name evidence="1" type="ORF">METZ01_LOCUS319428</name>
</gene>
<sequence>MKIRPKDFIGINNKLFFAVVNEYQEDNHALTFLRYMKDNAGIHKLTTKKAEKIIRDTYPEFQFDSYYADIVLHGIPINLIKEIYYPEQTVTRLLSMESPDNKQSDAIGIINTLLAVGFKKDYMGITGSIMLDMHNENSDVDIIIYGREQFLKIRKYIKNSLDKVGINSLTQVMWKDAYERRDCALSFNEFYSHEKRKFNKFIFGNSKIDISAIPRKGEKYKESGPYKKISKDEISSIVTNDTYAYDFPARYLINHNTIKEVVSYTATYTGQARKGEKIEAAGFVEQDRNGVYRLLVGTSREAKDEYIRVID</sequence>
<name>A0A382NZG6_9ZZZZ</name>
<evidence type="ECO:0000313" key="1">
    <source>
        <dbReference type="EMBL" id="SVC66574.1"/>
    </source>
</evidence>
<proteinExistence type="predicted"/>
<reference evidence="1" key="1">
    <citation type="submission" date="2018-05" db="EMBL/GenBank/DDBJ databases">
        <authorList>
            <person name="Lanie J.A."/>
            <person name="Ng W.-L."/>
            <person name="Kazmierczak K.M."/>
            <person name="Andrzejewski T.M."/>
            <person name="Davidsen T.M."/>
            <person name="Wayne K.J."/>
            <person name="Tettelin H."/>
            <person name="Glass J.I."/>
            <person name="Rusch D."/>
            <person name="Podicherti R."/>
            <person name="Tsui H.-C.T."/>
            <person name="Winkler M.E."/>
        </authorList>
    </citation>
    <scope>NUCLEOTIDE SEQUENCE</scope>
</reference>
<organism evidence="1">
    <name type="scientific">marine metagenome</name>
    <dbReference type="NCBI Taxonomy" id="408172"/>
    <lineage>
        <taxon>unclassified sequences</taxon>
        <taxon>metagenomes</taxon>
        <taxon>ecological metagenomes</taxon>
    </lineage>
</organism>
<dbReference type="EMBL" id="UINC01103861">
    <property type="protein sequence ID" value="SVC66574.1"/>
    <property type="molecule type" value="Genomic_DNA"/>
</dbReference>
<accession>A0A382NZG6</accession>
<dbReference type="AlphaFoldDB" id="A0A382NZG6"/>
<protein>
    <recommendedName>
        <fullName evidence="2">Polymerase nucleotidyl transferase domain-containing protein</fullName>
    </recommendedName>
</protein>
<evidence type="ECO:0008006" key="2">
    <source>
        <dbReference type="Google" id="ProtNLM"/>
    </source>
</evidence>